<dbReference type="GO" id="GO:0034464">
    <property type="term" value="C:BBSome"/>
    <property type="evidence" value="ECO:0007669"/>
    <property type="project" value="InterPro"/>
</dbReference>
<dbReference type="VEuPathDB" id="VectorBase:PHUM065830"/>
<dbReference type="RefSeq" id="XP_002423536.1">
    <property type="nucleotide sequence ID" value="XM_002423491.1"/>
</dbReference>
<feature type="domain" description="Bardet-Biedl syndrome 1 N-terminal" evidence="1">
    <location>
        <begin position="1"/>
        <end position="240"/>
    </location>
</feature>
<gene>
    <name evidence="4" type="primary">8231120</name>
    <name evidence="3" type="ORF">Phum_PHUM065830</name>
</gene>
<dbReference type="EnsemblMetazoa" id="PHUM065830-RA">
    <property type="protein sequence ID" value="PHUM065830-PA"/>
    <property type="gene ID" value="PHUM065830"/>
</dbReference>
<evidence type="ECO:0000313" key="3">
    <source>
        <dbReference type="EMBL" id="EEB10798.1"/>
    </source>
</evidence>
<proteinExistence type="predicted"/>
<dbReference type="Pfam" id="PF14779">
    <property type="entry name" value="BBS1"/>
    <property type="match status" value="1"/>
</dbReference>
<dbReference type="PANTHER" id="PTHR20870">
    <property type="entry name" value="BARDET-BIEDL SYNDROME 1 PROTEIN"/>
    <property type="match status" value="1"/>
</dbReference>
<dbReference type="InterPro" id="IPR036322">
    <property type="entry name" value="WD40_repeat_dom_sf"/>
</dbReference>
<dbReference type="EMBL" id="DS235033">
    <property type="protein sequence ID" value="EEB10798.1"/>
    <property type="molecule type" value="Genomic_DNA"/>
</dbReference>
<reference evidence="3" key="1">
    <citation type="submission" date="2007-04" db="EMBL/GenBank/DDBJ databases">
        <title>Annotation of Pediculus humanus corporis strain USDA.</title>
        <authorList>
            <person name="Kirkness E."/>
            <person name="Hannick L."/>
            <person name="Hass B."/>
            <person name="Bruggner R."/>
            <person name="Lawson D."/>
            <person name="Bidwell S."/>
            <person name="Joardar V."/>
            <person name="Caler E."/>
            <person name="Walenz B."/>
            <person name="Inman J."/>
            <person name="Schobel S."/>
            <person name="Galinsky K."/>
            <person name="Amedeo P."/>
            <person name="Strausberg R."/>
        </authorList>
    </citation>
    <scope>NUCLEOTIDE SEQUENCE</scope>
    <source>
        <strain evidence="3">USDA</strain>
    </source>
</reference>
<dbReference type="STRING" id="121224.E0VBP2"/>
<dbReference type="GO" id="GO:0005113">
    <property type="term" value="F:patched binding"/>
    <property type="evidence" value="ECO:0007669"/>
    <property type="project" value="TreeGrafter"/>
</dbReference>
<evidence type="ECO:0000313" key="4">
    <source>
        <dbReference type="EnsemblMetazoa" id="PHUM065830-PA"/>
    </source>
</evidence>
<protein>
    <submittedName>
        <fullName evidence="3 4">Bardet-Biedl syndrome 1 protein, putative</fullName>
    </submittedName>
</protein>
<dbReference type="InterPro" id="IPR028784">
    <property type="entry name" value="BBS1"/>
</dbReference>
<reference evidence="3" key="2">
    <citation type="submission" date="2007-04" db="EMBL/GenBank/DDBJ databases">
        <title>The genome of the human body louse.</title>
        <authorList>
            <consortium name="The Human Body Louse Genome Consortium"/>
            <person name="Kirkness E."/>
            <person name="Walenz B."/>
            <person name="Hass B."/>
            <person name="Bruggner R."/>
            <person name="Strausberg R."/>
        </authorList>
    </citation>
    <scope>NUCLEOTIDE SEQUENCE</scope>
    <source>
        <strain evidence="3">USDA</strain>
    </source>
</reference>
<dbReference type="PANTHER" id="PTHR20870:SF0">
    <property type="entry name" value="BARDET-BIEDL SYNDROME 1 PROTEIN"/>
    <property type="match status" value="1"/>
</dbReference>
<dbReference type="eggNOG" id="ENOG502QS2X">
    <property type="taxonomic scope" value="Eukaryota"/>
</dbReference>
<reference evidence="4" key="3">
    <citation type="submission" date="2020-05" db="UniProtKB">
        <authorList>
            <consortium name="EnsemblMetazoa"/>
        </authorList>
    </citation>
    <scope>IDENTIFICATION</scope>
    <source>
        <strain evidence="4">USDA</strain>
    </source>
</reference>
<sequence length="560" mass="62579">MSLADLQGSGDYMLILADIGTGTSNIKLKVFKGISLMSENTLMEIPTALVSFYHDHQDQKIPSIALASGSSIYIYRNMKPYFKFSLPDLQLNHLEVDLWMQVKNEGISPIVLHNMLDTIKNEIGFSNLSYQSQKLLMIPIKNEEELLEAVKTYAGQTIKRQTVITCMDTLFKNSNNSNAVSCLVIGTENGWVHIIDSEAFTILDSCTDQTVPVVIKTIGLFDVDYRIVICNRNGKITLLKRGWTQPKCLINLSTQIVDMSLLPDTGNILLALMDSSLECYSKKGKKLWNIKLPSTITGLLPIPLLHQGLTLIAVALNGGKINFYNGRELVDTIMATDTIAGMVFGRFGQEEHCLVLITIGGALQVKVLKRTAQFSQQSSTVPSSTNFQNIKLNIPKKTSLFLEQANREIKQSIHIFRFRLETAREFYNSLNKINNSISNDSKLPLKLSTEVFGLGPTFKIMLTLENMAAQLPYNADELLSKTIGIVFNFNDKIYRVEKPYISVPFLVPGLQYKFDTKVFSITDTGISDEIHVFVFSHESTEPILSAIVNIPICDVLPIEV</sequence>
<accession>E0VBP2</accession>
<dbReference type="GeneID" id="8231120"/>
<dbReference type="InterPro" id="IPR056419">
    <property type="entry name" value="GAE_BBS1"/>
</dbReference>
<dbReference type="Pfam" id="PF23304">
    <property type="entry name" value="GAE_BBS1"/>
    <property type="match status" value="1"/>
</dbReference>
<dbReference type="GO" id="GO:0005119">
    <property type="term" value="F:smoothened binding"/>
    <property type="evidence" value="ECO:0007669"/>
    <property type="project" value="TreeGrafter"/>
</dbReference>
<dbReference type="InterPro" id="IPR032728">
    <property type="entry name" value="BBS1_N"/>
</dbReference>
<dbReference type="GO" id="GO:0061512">
    <property type="term" value="P:protein localization to cilium"/>
    <property type="evidence" value="ECO:0007669"/>
    <property type="project" value="TreeGrafter"/>
</dbReference>
<name>E0VBP2_PEDHC</name>
<dbReference type="OrthoDB" id="10259809at2759"/>
<dbReference type="SUPFAM" id="SSF50978">
    <property type="entry name" value="WD40 repeat-like"/>
    <property type="match status" value="1"/>
</dbReference>
<dbReference type="KEGG" id="phu:Phum_PHUM065830"/>
<evidence type="ECO:0000259" key="1">
    <source>
        <dbReference type="Pfam" id="PF14779"/>
    </source>
</evidence>
<dbReference type="InParanoid" id="E0VBP2"/>
<dbReference type="FunCoup" id="E0VBP2">
    <property type="interactions" value="310"/>
</dbReference>
<evidence type="ECO:0000313" key="5">
    <source>
        <dbReference type="Proteomes" id="UP000009046"/>
    </source>
</evidence>
<dbReference type="EMBL" id="AAZO01000769">
    <property type="status" value="NOT_ANNOTATED_CDS"/>
    <property type="molecule type" value="Genomic_DNA"/>
</dbReference>
<dbReference type="OMA" id="HADRRHY"/>
<dbReference type="Proteomes" id="UP000009046">
    <property type="component" value="Unassembled WGS sequence"/>
</dbReference>
<evidence type="ECO:0000259" key="2">
    <source>
        <dbReference type="Pfam" id="PF23304"/>
    </source>
</evidence>
<dbReference type="HOGENOM" id="CLU_032988_1_0_1"/>
<feature type="domain" description="Bardet-Biedl syndrome 1 protein GAE" evidence="2">
    <location>
        <begin position="445"/>
        <end position="553"/>
    </location>
</feature>
<dbReference type="GO" id="GO:0005930">
    <property type="term" value="C:axoneme"/>
    <property type="evidence" value="ECO:0007669"/>
    <property type="project" value="TreeGrafter"/>
</dbReference>
<keyword evidence="5" id="KW-1185">Reference proteome</keyword>
<dbReference type="GO" id="GO:1905515">
    <property type="term" value="P:non-motile cilium assembly"/>
    <property type="evidence" value="ECO:0007669"/>
    <property type="project" value="InterPro"/>
</dbReference>
<dbReference type="GO" id="GO:0005813">
    <property type="term" value="C:centrosome"/>
    <property type="evidence" value="ECO:0007669"/>
    <property type="project" value="TreeGrafter"/>
</dbReference>
<organism>
    <name type="scientific">Pediculus humanus subsp. corporis</name>
    <name type="common">Body louse</name>
    <dbReference type="NCBI Taxonomy" id="121224"/>
    <lineage>
        <taxon>Eukaryota</taxon>
        <taxon>Metazoa</taxon>
        <taxon>Ecdysozoa</taxon>
        <taxon>Arthropoda</taxon>
        <taxon>Hexapoda</taxon>
        <taxon>Insecta</taxon>
        <taxon>Pterygota</taxon>
        <taxon>Neoptera</taxon>
        <taxon>Paraneoptera</taxon>
        <taxon>Psocodea</taxon>
        <taxon>Troctomorpha</taxon>
        <taxon>Phthiraptera</taxon>
        <taxon>Anoplura</taxon>
        <taxon>Pediculidae</taxon>
        <taxon>Pediculus</taxon>
    </lineage>
</organism>
<dbReference type="CTD" id="8231120"/>
<dbReference type="AlphaFoldDB" id="E0VBP2"/>